<feature type="transmembrane region" description="Helical" evidence="1">
    <location>
        <begin position="411"/>
        <end position="432"/>
    </location>
</feature>
<accession>A0A956NIP3</accession>
<keyword evidence="1" id="KW-0812">Transmembrane</keyword>
<name>A0A956NIP3_UNCEI</name>
<keyword evidence="1" id="KW-0472">Membrane</keyword>
<evidence type="ECO:0000313" key="2">
    <source>
        <dbReference type="EMBL" id="MCA9757830.1"/>
    </source>
</evidence>
<sequence>MDTWLAREARRESRRPILEESILFGRTWRYLIYRLRIAGAARLLSWGVHLVEYLFLVQVFTSSNLALSLFVRNAILLGGSFWWGALEVLRSRLRSAPPAPEDRVEIERWLTMASLLGVLCTLAASFCFVVVPLVSSRSMRVVDVYAFVSAFRLALDLIVRTFHSGVYARRRIYRPIGVVLGLELVGLVTVLVTWNHFGRWSFPVALALTTITSRFVILHFSRLGYRSLRIPTPRLGRLRTPSLTPAEARTMLAAGLSSSVSRIGSALVLLLLLGRTGSVTNIVAILHLLAPWIATAGLWPQVFYPDFKRLQEPMAERMRWRLESALERASIYIGVSLAIFGVGAILAMGAAPTLELLAVAPLILVQSIVGQLYLQSFAQERYAPLITGGAVVVAGVPLGLVVYPSGHDIPVLHALVGTTSLSWIAGAIIYFWPRSRTRPSRPEECTYSWLTSLAAVSGPVRVRGIRVSRVASRLRQTLVEELQSRLGEGGLVTVHQDRLLWYERPATHALRRDELLTIACGFVESVDAMREYSSGTVAASTFVPGNPASVFRLVRRFLREVSEGWVIDLTSHRPPPRFDELDPSERQEIWLRARLFALGIRSRTRGRFEVLALRTDGAIRAILLLPRDADLEVRRRWAELARQSNLGDAARSPYPARTTAPVPKRFRRYSRKSWSAGSVR</sequence>
<comment type="caution">
    <text evidence="2">The sequence shown here is derived from an EMBL/GenBank/DDBJ whole genome shotgun (WGS) entry which is preliminary data.</text>
</comment>
<feature type="transmembrane region" description="Helical" evidence="1">
    <location>
        <begin position="175"/>
        <end position="194"/>
    </location>
</feature>
<reference evidence="2" key="1">
    <citation type="submission" date="2020-04" db="EMBL/GenBank/DDBJ databases">
        <authorList>
            <person name="Zhang T."/>
        </authorList>
    </citation>
    <scope>NUCLEOTIDE SEQUENCE</scope>
    <source>
        <strain evidence="2">HKST-UBA02</strain>
    </source>
</reference>
<evidence type="ECO:0000313" key="3">
    <source>
        <dbReference type="Proteomes" id="UP000739538"/>
    </source>
</evidence>
<dbReference type="EMBL" id="JAGQHS010000123">
    <property type="protein sequence ID" value="MCA9757830.1"/>
    <property type="molecule type" value="Genomic_DNA"/>
</dbReference>
<gene>
    <name evidence="2" type="ORF">KDA27_18710</name>
</gene>
<keyword evidence="1" id="KW-1133">Transmembrane helix</keyword>
<feature type="transmembrane region" description="Helical" evidence="1">
    <location>
        <begin position="325"/>
        <end position="350"/>
    </location>
</feature>
<feature type="transmembrane region" description="Helical" evidence="1">
    <location>
        <begin position="67"/>
        <end position="89"/>
    </location>
</feature>
<feature type="transmembrane region" description="Helical" evidence="1">
    <location>
        <begin position="109"/>
        <end position="132"/>
    </location>
</feature>
<dbReference type="AlphaFoldDB" id="A0A956NIP3"/>
<feature type="transmembrane region" description="Helical" evidence="1">
    <location>
        <begin position="252"/>
        <end position="273"/>
    </location>
</feature>
<feature type="transmembrane region" description="Helical" evidence="1">
    <location>
        <begin position="43"/>
        <end position="61"/>
    </location>
</feature>
<dbReference type="Proteomes" id="UP000739538">
    <property type="component" value="Unassembled WGS sequence"/>
</dbReference>
<feature type="transmembrane region" description="Helical" evidence="1">
    <location>
        <begin position="144"/>
        <end position="163"/>
    </location>
</feature>
<protein>
    <submittedName>
        <fullName evidence="2">Uncharacterized protein</fullName>
    </submittedName>
</protein>
<feature type="transmembrane region" description="Helical" evidence="1">
    <location>
        <begin position="356"/>
        <end position="374"/>
    </location>
</feature>
<evidence type="ECO:0000256" key="1">
    <source>
        <dbReference type="SAM" id="Phobius"/>
    </source>
</evidence>
<organism evidence="2 3">
    <name type="scientific">Eiseniibacteriota bacterium</name>
    <dbReference type="NCBI Taxonomy" id="2212470"/>
    <lineage>
        <taxon>Bacteria</taxon>
        <taxon>Candidatus Eiseniibacteriota</taxon>
    </lineage>
</organism>
<reference evidence="2" key="2">
    <citation type="journal article" date="2021" name="Microbiome">
        <title>Successional dynamics and alternative stable states in a saline activated sludge microbial community over 9 years.</title>
        <authorList>
            <person name="Wang Y."/>
            <person name="Ye J."/>
            <person name="Ju F."/>
            <person name="Liu L."/>
            <person name="Boyd J.A."/>
            <person name="Deng Y."/>
            <person name="Parks D.H."/>
            <person name="Jiang X."/>
            <person name="Yin X."/>
            <person name="Woodcroft B.J."/>
            <person name="Tyson G.W."/>
            <person name="Hugenholtz P."/>
            <person name="Polz M.F."/>
            <person name="Zhang T."/>
        </authorList>
    </citation>
    <scope>NUCLEOTIDE SEQUENCE</scope>
    <source>
        <strain evidence="2">HKST-UBA02</strain>
    </source>
</reference>
<feature type="transmembrane region" description="Helical" evidence="1">
    <location>
        <begin position="386"/>
        <end position="405"/>
    </location>
</feature>
<proteinExistence type="predicted"/>
<feature type="transmembrane region" description="Helical" evidence="1">
    <location>
        <begin position="279"/>
        <end position="304"/>
    </location>
</feature>